<evidence type="ECO:0008006" key="4">
    <source>
        <dbReference type="Google" id="ProtNLM"/>
    </source>
</evidence>
<dbReference type="Proteomes" id="UP000487757">
    <property type="component" value="Unassembled WGS sequence"/>
</dbReference>
<name>A0A7K0FY76_9SPHI</name>
<accession>A0A7K0FY76</accession>
<evidence type="ECO:0000313" key="3">
    <source>
        <dbReference type="Proteomes" id="UP000487757"/>
    </source>
</evidence>
<feature type="signal peptide" evidence="1">
    <location>
        <begin position="1"/>
        <end position="20"/>
    </location>
</feature>
<dbReference type="RefSeq" id="WP_154279823.1">
    <property type="nucleotide sequence ID" value="NZ_JBHUJQ010000001.1"/>
</dbReference>
<reference evidence="2 3" key="1">
    <citation type="submission" date="2019-11" db="EMBL/GenBank/DDBJ databases">
        <title>Pedobacter petrophilus genome.</title>
        <authorList>
            <person name="Feldbauer M.J."/>
            <person name="Newman J.D."/>
        </authorList>
    </citation>
    <scope>NUCLEOTIDE SEQUENCE [LARGE SCALE GENOMIC DNA]</scope>
    <source>
        <strain evidence="2 3">LMG 29686</strain>
    </source>
</reference>
<feature type="chain" id="PRO_5029636932" description="RagB/SusD family nutrient uptake outer membrane protein" evidence="1">
    <location>
        <begin position="21"/>
        <end position="62"/>
    </location>
</feature>
<sequence length="62" mass="6734">MKTKNIIICGISMLILSVAATSCKKSFVELTPKGIIPVNTFYNTEIDIRSALTGAYSSLRPI</sequence>
<keyword evidence="3" id="KW-1185">Reference proteome</keyword>
<protein>
    <recommendedName>
        <fullName evidence="4">RagB/SusD family nutrient uptake outer membrane protein</fullName>
    </recommendedName>
</protein>
<comment type="caution">
    <text evidence="2">The sequence shown here is derived from an EMBL/GenBank/DDBJ whole genome shotgun (WGS) entry which is preliminary data.</text>
</comment>
<dbReference type="OrthoDB" id="697229at2"/>
<dbReference type="AlphaFoldDB" id="A0A7K0FY76"/>
<evidence type="ECO:0000256" key="1">
    <source>
        <dbReference type="SAM" id="SignalP"/>
    </source>
</evidence>
<organism evidence="2 3">
    <name type="scientific">Pedobacter petrophilus</name>
    <dbReference type="NCBI Taxonomy" id="1908241"/>
    <lineage>
        <taxon>Bacteria</taxon>
        <taxon>Pseudomonadati</taxon>
        <taxon>Bacteroidota</taxon>
        <taxon>Sphingobacteriia</taxon>
        <taxon>Sphingobacteriales</taxon>
        <taxon>Sphingobacteriaceae</taxon>
        <taxon>Pedobacter</taxon>
    </lineage>
</organism>
<dbReference type="PROSITE" id="PS51257">
    <property type="entry name" value="PROKAR_LIPOPROTEIN"/>
    <property type="match status" value="1"/>
</dbReference>
<evidence type="ECO:0000313" key="2">
    <source>
        <dbReference type="EMBL" id="MRX75666.1"/>
    </source>
</evidence>
<dbReference type="EMBL" id="WKKH01000006">
    <property type="protein sequence ID" value="MRX75666.1"/>
    <property type="molecule type" value="Genomic_DNA"/>
</dbReference>
<gene>
    <name evidence="2" type="ORF">GJU39_06145</name>
</gene>
<proteinExistence type="predicted"/>
<keyword evidence="1" id="KW-0732">Signal</keyword>